<sequence length="66" mass="7375">MTINPVDQRDPEGENLKARCEHDLELEHFRLDDEGPWGCTVVTTCVECLATVSADVEPETFVEVGQ</sequence>
<dbReference type="AlphaFoldDB" id="A0ABD5NQT2"/>
<organism evidence="1 2">
    <name type="scientific">Halovivax cerinus</name>
    <dbReference type="NCBI Taxonomy" id="1487865"/>
    <lineage>
        <taxon>Archaea</taxon>
        <taxon>Methanobacteriati</taxon>
        <taxon>Methanobacteriota</taxon>
        <taxon>Stenosarchaea group</taxon>
        <taxon>Halobacteria</taxon>
        <taxon>Halobacteriales</taxon>
        <taxon>Natrialbaceae</taxon>
        <taxon>Halovivax</taxon>
    </lineage>
</organism>
<evidence type="ECO:0000313" key="1">
    <source>
        <dbReference type="EMBL" id="MFC3958934.1"/>
    </source>
</evidence>
<evidence type="ECO:0000313" key="2">
    <source>
        <dbReference type="Proteomes" id="UP001595846"/>
    </source>
</evidence>
<gene>
    <name evidence="1" type="ORF">ACFOUR_11230</name>
</gene>
<dbReference type="Proteomes" id="UP001595846">
    <property type="component" value="Unassembled WGS sequence"/>
</dbReference>
<name>A0ABD5NQT2_9EURY</name>
<dbReference type="EMBL" id="JBHSAQ010000009">
    <property type="protein sequence ID" value="MFC3958934.1"/>
    <property type="molecule type" value="Genomic_DNA"/>
</dbReference>
<dbReference type="GeneID" id="73901872"/>
<comment type="caution">
    <text evidence="1">The sequence shown here is derived from an EMBL/GenBank/DDBJ whole genome shotgun (WGS) entry which is preliminary data.</text>
</comment>
<reference evidence="1 2" key="1">
    <citation type="journal article" date="2019" name="Int. J. Syst. Evol. Microbiol.">
        <title>The Global Catalogue of Microorganisms (GCM) 10K type strain sequencing project: providing services to taxonomists for standard genome sequencing and annotation.</title>
        <authorList>
            <consortium name="The Broad Institute Genomics Platform"/>
            <consortium name="The Broad Institute Genome Sequencing Center for Infectious Disease"/>
            <person name="Wu L."/>
            <person name="Ma J."/>
        </authorList>
    </citation>
    <scope>NUCLEOTIDE SEQUENCE [LARGE SCALE GENOMIC DNA]</scope>
    <source>
        <strain evidence="1 2">IBRC-M 10256</strain>
    </source>
</reference>
<dbReference type="RefSeq" id="WP_256532767.1">
    <property type="nucleotide sequence ID" value="NZ_CP101824.1"/>
</dbReference>
<proteinExistence type="predicted"/>
<protein>
    <submittedName>
        <fullName evidence="1">Uncharacterized protein</fullName>
    </submittedName>
</protein>
<keyword evidence="2" id="KW-1185">Reference proteome</keyword>
<accession>A0ABD5NQT2</accession>